<dbReference type="SMART" id="SM00710">
    <property type="entry name" value="PbH1"/>
    <property type="match status" value="5"/>
</dbReference>
<dbReference type="GO" id="GO:0047911">
    <property type="term" value="F:galacturan 1,4-alpha-galacturonidase activity"/>
    <property type="evidence" value="ECO:0007669"/>
    <property type="project" value="UniProtKB-EC"/>
</dbReference>
<dbReference type="AlphaFoldDB" id="A0A9P5QBK8"/>
<evidence type="ECO:0000256" key="7">
    <source>
        <dbReference type="ARBA" id="ARBA00023157"/>
    </source>
</evidence>
<evidence type="ECO:0000256" key="1">
    <source>
        <dbReference type="ARBA" id="ARBA00004613"/>
    </source>
</evidence>
<dbReference type="SUPFAM" id="SSF51126">
    <property type="entry name" value="Pectin lyase-like"/>
    <property type="match status" value="1"/>
</dbReference>
<evidence type="ECO:0000256" key="4">
    <source>
        <dbReference type="ARBA" id="ARBA00022729"/>
    </source>
</evidence>
<dbReference type="EMBL" id="JADNRY010000001">
    <property type="protein sequence ID" value="KAF9078343.1"/>
    <property type="molecule type" value="Genomic_DNA"/>
</dbReference>
<evidence type="ECO:0000256" key="5">
    <source>
        <dbReference type="ARBA" id="ARBA00022737"/>
    </source>
</evidence>
<dbReference type="Pfam" id="PF00295">
    <property type="entry name" value="Glyco_hydro_28"/>
    <property type="match status" value="1"/>
</dbReference>
<evidence type="ECO:0000256" key="10">
    <source>
        <dbReference type="ARBA" id="ARBA00023295"/>
    </source>
</evidence>
<evidence type="ECO:0000256" key="13">
    <source>
        <dbReference type="ARBA" id="ARBA00037312"/>
    </source>
</evidence>
<feature type="signal peptide" evidence="18">
    <location>
        <begin position="1"/>
        <end position="25"/>
    </location>
</feature>
<dbReference type="PROSITE" id="PS00502">
    <property type="entry name" value="POLYGALACTURONASE"/>
    <property type="match status" value="1"/>
</dbReference>
<keyword evidence="12" id="KW-0624">Polysaccharide degradation</keyword>
<accession>A0A9P5QBK8</accession>
<evidence type="ECO:0000256" key="11">
    <source>
        <dbReference type="ARBA" id="ARBA00023316"/>
    </source>
</evidence>
<evidence type="ECO:0000313" key="20">
    <source>
        <dbReference type="Proteomes" id="UP000772434"/>
    </source>
</evidence>
<keyword evidence="11" id="KW-0961">Cell wall biogenesis/degradation</keyword>
<evidence type="ECO:0000256" key="2">
    <source>
        <dbReference type="ARBA" id="ARBA00008834"/>
    </source>
</evidence>
<comment type="caution">
    <text evidence="19">The sequence shown here is derived from an EMBL/GenBank/DDBJ whole genome shotgun (WGS) entry which is preliminary data.</text>
</comment>
<dbReference type="GO" id="GO:0004650">
    <property type="term" value="F:polygalacturonase activity"/>
    <property type="evidence" value="ECO:0007669"/>
    <property type="project" value="InterPro"/>
</dbReference>
<evidence type="ECO:0000256" key="14">
    <source>
        <dbReference type="ARBA" id="ARBA00038933"/>
    </source>
</evidence>
<evidence type="ECO:0000313" key="19">
    <source>
        <dbReference type="EMBL" id="KAF9078343.1"/>
    </source>
</evidence>
<keyword evidence="6 17" id="KW-0378">Hydrolase</keyword>
<keyword evidence="20" id="KW-1185">Reference proteome</keyword>
<dbReference type="EC" id="3.2.1.67" evidence="14"/>
<dbReference type="Gene3D" id="2.160.20.10">
    <property type="entry name" value="Single-stranded right-handed beta-helix, Pectin lyase-like"/>
    <property type="match status" value="1"/>
</dbReference>
<evidence type="ECO:0000256" key="12">
    <source>
        <dbReference type="ARBA" id="ARBA00023326"/>
    </source>
</evidence>
<dbReference type="InterPro" id="IPR011050">
    <property type="entry name" value="Pectin_lyase_fold/virulence"/>
</dbReference>
<comment type="subcellular location">
    <subcellularLocation>
        <location evidence="1">Secreted</location>
    </subcellularLocation>
</comment>
<comment type="function">
    <text evidence="13">Specific in hydrolyzing the terminal glycosidic bond of polygalacturonic acid and oligogalacturonates.</text>
</comment>
<comment type="similarity">
    <text evidence="2 17">Belongs to the glycosyl hydrolase 28 family.</text>
</comment>
<evidence type="ECO:0000256" key="9">
    <source>
        <dbReference type="ARBA" id="ARBA00023277"/>
    </source>
</evidence>
<dbReference type="PANTHER" id="PTHR31736">
    <property type="match status" value="1"/>
</dbReference>
<reference evidence="19" key="1">
    <citation type="submission" date="2020-11" db="EMBL/GenBank/DDBJ databases">
        <authorList>
            <consortium name="DOE Joint Genome Institute"/>
            <person name="Ahrendt S."/>
            <person name="Riley R."/>
            <person name="Andreopoulos W."/>
            <person name="Labutti K."/>
            <person name="Pangilinan J."/>
            <person name="Ruiz-Duenas F.J."/>
            <person name="Barrasa J.M."/>
            <person name="Sanchez-Garcia M."/>
            <person name="Camarero S."/>
            <person name="Miyauchi S."/>
            <person name="Serrano A."/>
            <person name="Linde D."/>
            <person name="Babiker R."/>
            <person name="Drula E."/>
            <person name="Ayuso-Fernandez I."/>
            <person name="Pacheco R."/>
            <person name="Padilla G."/>
            <person name="Ferreira P."/>
            <person name="Barriuso J."/>
            <person name="Kellner H."/>
            <person name="Castanera R."/>
            <person name="Alfaro M."/>
            <person name="Ramirez L."/>
            <person name="Pisabarro A.G."/>
            <person name="Kuo A."/>
            <person name="Tritt A."/>
            <person name="Lipzen A."/>
            <person name="He G."/>
            <person name="Yan M."/>
            <person name="Ng V."/>
            <person name="Cullen D."/>
            <person name="Martin F."/>
            <person name="Rosso M.-N."/>
            <person name="Henrissat B."/>
            <person name="Hibbett D."/>
            <person name="Martinez A.T."/>
            <person name="Grigoriev I.V."/>
        </authorList>
    </citation>
    <scope>NUCLEOTIDE SEQUENCE</scope>
    <source>
        <strain evidence="19">AH 40177</strain>
    </source>
</reference>
<organism evidence="19 20">
    <name type="scientific">Rhodocollybia butyracea</name>
    <dbReference type="NCBI Taxonomy" id="206335"/>
    <lineage>
        <taxon>Eukaryota</taxon>
        <taxon>Fungi</taxon>
        <taxon>Dikarya</taxon>
        <taxon>Basidiomycota</taxon>
        <taxon>Agaricomycotina</taxon>
        <taxon>Agaricomycetes</taxon>
        <taxon>Agaricomycetidae</taxon>
        <taxon>Agaricales</taxon>
        <taxon>Marasmiineae</taxon>
        <taxon>Omphalotaceae</taxon>
        <taxon>Rhodocollybia</taxon>
    </lineage>
</organism>
<feature type="chain" id="PRO_5040116931" description="galacturonan 1,4-alpha-galacturonidase" evidence="18">
    <location>
        <begin position="26"/>
        <end position="398"/>
    </location>
</feature>
<dbReference type="GO" id="GO:0016829">
    <property type="term" value="F:lyase activity"/>
    <property type="evidence" value="ECO:0007669"/>
    <property type="project" value="UniProtKB-KW"/>
</dbReference>
<comment type="catalytic activity">
    <reaction evidence="15">
        <text>[(1-&gt;4)-alpha-D-galacturonosyl](n) + H2O = alpha-D-galacturonate + [(1-&gt;4)-alpha-D-galacturonosyl](n-1)</text>
        <dbReference type="Rhea" id="RHEA:14117"/>
        <dbReference type="Rhea" id="RHEA-COMP:14570"/>
        <dbReference type="Rhea" id="RHEA-COMP:14572"/>
        <dbReference type="ChEBI" id="CHEBI:15377"/>
        <dbReference type="ChEBI" id="CHEBI:58658"/>
        <dbReference type="ChEBI" id="CHEBI:140523"/>
        <dbReference type="EC" id="3.2.1.67"/>
    </reaction>
</comment>
<evidence type="ECO:0000256" key="15">
    <source>
        <dbReference type="ARBA" id="ARBA00048766"/>
    </source>
</evidence>
<dbReference type="InterPro" id="IPR000743">
    <property type="entry name" value="Glyco_hydro_28"/>
</dbReference>
<keyword evidence="7" id="KW-1015">Disulfide bond</keyword>
<dbReference type="GO" id="GO:0005576">
    <property type="term" value="C:extracellular region"/>
    <property type="evidence" value="ECO:0007669"/>
    <property type="project" value="UniProtKB-SubCell"/>
</dbReference>
<dbReference type="InterPro" id="IPR012334">
    <property type="entry name" value="Pectin_lyas_fold"/>
</dbReference>
<dbReference type="PANTHER" id="PTHR31736:SF12">
    <property type="entry name" value="EXO-POLYGALACTURONASE, PUTATIVE-RELATED"/>
    <property type="match status" value="1"/>
</dbReference>
<keyword evidence="19" id="KW-0456">Lyase</keyword>
<gene>
    <name evidence="19" type="ORF">BDP27DRAFT_1280854</name>
</gene>
<dbReference type="Proteomes" id="UP000772434">
    <property type="component" value="Unassembled WGS sequence"/>
</dbReference>
<evidence type="ECO:0000256" key="6">
    <source>
        <dbReference type="ARBA" id="ARBA00022801"/>
    </source>
</evidence>
<name>A0A9P5QBK8_9AGAR</name>
<keyword evidence="8" id="KW-0325">Glycoprotein</keyword>
<proteinExistence type="inferred from homology"/>
<dbReference type="GO" id="GO:0071555">
    <property type="term" value="P:cell wall organization"/>
    <property type="evidence" value="ECO:0007669"/>
    <property type="project" value="UniProtKB-KW"/>
</dbReference>
<keyword evidence="5" id="KW-0677">Repeat</keyword>
<feature type="active site" evidence="16">
    <location>
        <position position="241"/>
    </location>
</feature>
<keyword evidence="4 18" id="KW-0732">Signal</keyword>
<sequence>MHFHFSLNWFFYLLAYFALVTSVNGRNICRLTASGGDDAPQFLAAAASCGTVTIPEGTTLNISTRLNMTAMSNFKIDLQGTIFFNPDIPYWTGNAFQIPFQNQSTFWLLGGDNIVLSGGGTLDGAGQAWYDAFAVNASLFRPVILVLNEASNALVDNIRMVNSPEFFNFVNECQNVTYSNINLSAVSTSDNFIANTDGWDIYRSNNITIKDSIINNGDDCVAFKPNSTNILVSNLNCNGSHGISVGSLGEFEGVFDIVQNVLAIDIQIANAENGARIKAFAGSGVGSGMVQNITYQNFVVSNVDSPVVIDQCYETTTAACEEFPSNVIIQDVFFNNISGTGSSSTVATLDCSPDARCTDINVNNLSLTGPNGAAPKYECQNVNLTGNAVSLFGDCTTD</sequence>
<keyword evidence="3" id="KW-0964">Secreted</keyword>
<evidence type="ECO:0000256" key="18">
    <source>
        <dbReference type="SAM" id="SignalP"/>
    </source>
</evidence>
<dbReference type="OrthoDB" id="187139at2759"/>
<keyword evidence="9" id="KW-0119">Carbohydrate metabolism</keyword>
<protein>
    <recommendedName>
        <fullName evidence="14">galacturonan 1,4-alpha-galacturonidase</fullName>
        <ecNumber evidence="14">3.2.1.67</ecNumber>
    </recommendedName>
</protein>
<dbReference type="InterPro" id="IPR006626">
    <property type="entry name" value="PbH1"/>
</dbReference>
<keyword evidence="10 17" id="KW-0326">Glycosidase</keyword>
<evidence type="ECO:0000256" key="17">
    <source>
        <dbReference type="RuleBase" id="RU361169"/>
    </source>
</evidence>
<dbReference type="GO" id="GO:0045490">
    <property type="term" value="P:pectin catabolic process"/>
    <property type="evidence" value="ECO:0007669"/>
    <property type="project" value="UniProtKB-ARBA"/>
</dbReference>
<evidence type="ECO:0000256" key="3">
    <source>
        <dbReference type="ARBA" id="ARBA00022525"/>
    </source>
</evidence>
<evidence type="ECO:0000256" key="16">
    <source>
        <dbReference type="PROSITE-ProRule" id="PRU10052"/>
    </source>
</evidence>
<evidence type="ECO:0000256" key="8">
    <source>
        <dbReference type="ARBA" id="ARBA00023180"/>
    </source>
</evidence>